<feature type="domain" description="HTH marR-type" evidence="5">
    <location>
        <begin position="5"/>
        <end position="144"/>
    </location>
</feature>
<dbReference type="Proteomes" id="UP000198402">
    <property type="component" value="Unassembled WGS sequence"/>
</dbReference>
<keyword evidence="2" id="KW-0238">DNA-binding</keyword>
<evidence type="ECO:0000256" key="3">
    <source>
        <dbReference type="ARBA" id="ARBA00023163"/>
    </source>
</evidence>
<reference evidence="6 7" key="1">
    <citation type="submission" date="2015-11" db="EMBL/GenBank/DDBJ databases">
        <title>Draft genome sequences of new species of the genus Lactobacillus isolated from orchardgrass silage.</title>
        <authorList>
            <person name="Tohno M."/>
            <person name="Tanizawa Y."/>
            <person name="Arita M."/>
        </authorList>
    </citation>
    <scope>NUCLEOTIDE SEQUENCE [LARGE SCALE GENOMIC DNA]</scope>
    <source>
        <strain evidence="6 7">IWT126</strain>
    </source>
</reference>
<feature type="compositionally biased region" description="Polar residues" evidence="4">
    <location>
        <begin position="232"/>
        <end position="245"/>
    </location>
</feature>
<dbReference type="Pfam" id="PF01047">
    <property type="entry name" value="MarR"/>
    <property type="match status" value="1"/>
</dbReference>
<dbReference type="PANTHER" id="PTHR42756:SF1">
    <property type="entry name" value="TRANSCRIPTIONAL REPRESSOR OF EMRAB OPERON"/>
    <property type="match status" value="1"/>
</dbReference>
<proteinExistence type="predicted"/>
<dbReference type="CDD" id="cd00090">
    <property type="entry name" value="HTH_ARSR"/>
    <property type="match status" value="1"/>
</dbReference>
<dbReference type="PROSITE" id="PS01117">
    <property type="entry name" value="HTH_MARR_1"/>
    <property type="match status" value="1"/>
</dbReference>
<protein>
    <submittedName>
        <fullName evidence="6">MarR family transcriptional regulator</fullName>
    </submittedName>
</protein>
<organism evidence="6 7">
    <name type="scientific">Secundilactobacillus silagei JCM 19001</name>
    <dbReference type="NCBI Taxonomy" id="1302250"/>
    <lineage>
        <taxon>Bacteria</taxon>
        <taxon>Bacillati</taxon>
        <taxon>Bacillota</taxon>
        <taxon>Bacilli</taxon>
        <taxon>Lactobacillales</taxon>
        <taxon>Lactobacillaceae</taxon>
        <taxon>Secundilactobacillus</taxon>
    </lineage>
</organism>
<evidence type="ECO:0000313" key="7">
    <source>
        <dbReference type="Proteomes" id="UP000198402"/>
    </source>
</evidence>
<name>A0A1Z5IIG0_9LACO</name>
<evidence type="ECO:0000256" key="4">
    <source>
        <dbReference type="SAM" id="MobiDB-lite"/>
    </source>
</evidence>
<evidence type="ECO:0000256" key="2">
    <source>
        <dbReference type="ARBA" id="ARBA00023125"/>
    </source>
</evidence>
<keyword evidence="7" id="KW-1185">Reference proteome</keyword>
<keyword evidence="3" id="KW-0804">Transcription</keyword>
<gene>
    <name evidence="6" type="primary">marR_10</name>
    <name evidence="6" type="ORF">IWT126_01520</name>
</gene>
<feature type="region of interest" description="Disordered" evidence="4">
    <location>
        <begin position="173"/>
        <end position="263"/>
    </location>
</feature>
<dbReference type="OrthoDB" id="3242809at2"/>
<dbReference type="Gene3D" id="1.10.10.10">
    <property type="entry name" value="Winged helix-like DNA-binding domain superfamily/Winged helix DNA-binding domain"/>
    <property type="match status" value="1"/>
</dbReference>
<dbReference type="PANTHER" id="PTHR42756">
    <property type="entry name" value="TRANSCRIPTIONAL REGULATOR, MARR"/>
    <property type="match status" value="1"/>
</dbReference>
<keyword evidence="1" id="KW-0805">Transcription regulation</keyword>
<dbReference type="InterPro" id="IPR036388">
    <property type="entry name" value="WH-like_DNA-bd_sf"/>
</dbReference>
<dbReference type="EMBL" id="BCMG01000007">
    <property type="protein sequence ID" value="GAX01479.1"/>
    <property type="molecule type" value="Genomic_DNA"/>
</dbReference>
<feature type="compositionally biased region" description="Basic and acidic residues" evidence="4">
    <location>
        <begin position="251"/>
        <end position="263"/>
    </location>
</feature>
<feature type="compositionally biased region" description="Gly residues" evidence="4">
    <location>
        <begin position="173"/>
        <end position="184"/>
    </location>
</feature>
<dbReference type="InterPro" id="IPR023187">
    <property type="entry name" value="Tscrpt_reg_MarR-type_CS"/>
</dbReference>
<dbReference type="PROSITE" id="PS50995">
    <property type="entry name" value="HTH_MARR_2"/>
    <property type="match status" value="1"/>
</dbReference>
<comment type="caution">
    <text evidence="6">The sequence shown here is derived from an EMBL/GenBank/DDBJ whole genome shotgun (WGS) entry which is preliminary data.</text>
</comment>
<dbReference type="InterPro" id="IPR036390">
    <property type="entry name" value="WH_DNA-bd_sf"/>
</dbReference>
<accession>A0A1Z5IIG0</accession>
<dbReference type="RefSeq" id="WP_054654509.1">
    <property type="nucleotide sequence ID" value="NZ_BBFL01000004.1"/>
</dbReference>
<dbReference type="GO" id="GO:0003700">
    <property type="term" value="F:DNA-binding transcription factor activity"/>
    <property type="evidence" value="ECO:0007669"/>
    <property type="project" value="InterPro"/>
</dbReference>
<dbReference type="STRING" id="1302250.GCA_001313225_01209"/>
<dbReference type="SUPFAM" id="SSF46785">
    <property type="entry name" value="Winged helix' DNA-binding domain"/>
    <property type="match status" value="1"/>
</dbReference>
<sequence>MTYNSQDLLKEFSKLMQTFQQRGFSAFSKRGQQFWAKQPQRGQMRLLLLLNKKDQLTNSQIVDELDIRPSSVSVMVKKMEAEGLVERHDSDEDKRVSLISLTDKGRETITSSHNFKTEFSDELFDSLSDDEKETLGQLLEKLTSGLDEKFTKWDDGEERPDFLNNIPDGFFKGNGRGGGHGHGWNGFNNHGFGNQNPQNGFGSHQNGFGNQGPQKEFGNQGPQNGFDPHSNGFDNQGPQNGQFGSRPNGFDPEHDGFNPERNN</sequence>
<feature type="compositionally biased region" description="Polar residues" evidence="4">
    <location>
        <begin position="203"/>
        <end position="213"/>
    </location>
</feature>
<evidence type="ECO:0000256" key="1">
    <source>
        <dbReference type="ARBA" id="ARBA00023015"/>
    </source>
</evidence>
<evidence type="ECO:0000259" key="5">
    <source>
        <dbReference type="PROSITE" id="PS50995"/>
    </source>
</evidence>
<dbReference type="InterPro" id="IPR011991">
    <property type="entry name" value="ArsR-like_HTH"/>
</dbReference>
<dbReference type="PRINTS" id="PR00598">
    <property type="entry name" value="HTHMARR"/>
</dbReference>
<feature type="compositionally biased region" description="Low complexity" evidence="4">
    <location>
        <begin position="185"/>
        <end position="202"/>
    </location>
</feature>
<dbReference type="InterPro" id="IPR000835">
    <property type="entry name" value="HTH_MarR-typ"/>
</dbReference>
<dbReference type="AlphaFoldDB" id="A0A1Z5IIG0"/>
<dbReference type="SMART" id="SM00347">
    <property type="entry name" value="HTH_MARR"/>
    <property type="match status" value="1"/>
</dbReference>
<evidence type="ECO:0000313" key="6">
    <source>
        <dbReference type="EMBL" id="GAX01479.1"/>
    </source>
</evidence>
<dbReference type="GO" id="GO:0003677">
    <property type="term" value="F:DNA binding"/>
    <property type="evidence" value="ECO:0007669"/>
    <property type="project" value="UniProtKB-KW"/>
</dbReference>